<dbReference type="GO" id="GO:0000166">
    <property type="term" value="F:nucleotide binding"/>
    <property type="evidence" value="ECO:0007669"/>
    <property type="project" value="UniProtKB-UniRule"/>
</dbReference>
<evidence type="ECO:0000256" key="10">
    <source>
        <dbReference type="ARBA" id="ARBA00048028"/>
    </source>
</evidence>
<comment type="similarity">
    <text evidence="2 12 17">Belongs to the IMPDH/GMPR family.</text>
</comment>
<feature type="binding site" evidence="12">
    <location>
        <position position="450"/>
    </location>
    <ligand>
        <name>IMP</name>
        <dbReference type="ChEBI" id="CHEBI:58053"/>
    </ligand>
</feature>
<evidence type="ECO:0000259" key="19">
    <source>
        <dbReference type="PROSITE" id="PS51371"/>
    </source>
</evidence>
<evidence type="ECO:0000256" key="12">
    <source>
        <dbReference type="HAMAP-Rule" id="MF_03156"/>
    </source>
</evidence>
<dbReference type="NCBIfam" id="TIGR01302">
    <property type="entry name" value="IMP_dehydrog"/>
    <property type="match status" value="1"/>
</dbReference>
<keyword evidence="9 16" id="KW-0129">CBS domain</keyword>
<dbReference type="Gene3D" id="3.20.20.70">
    <property type="entry name" value="Aldolase class I"/>
    <property type="match status" value="1"/>
</dbReference>
<dbReference type="OMA" id="MGYCGAK"/>
<evidence type="ECO:0000256" key="4">
    <source>
        <dbReference type="ARBA" id="ARBA00022749"/>
    </source>
</evidence>
<dbReference type="FunFam" id="3.20.20.70:FF:000086">
    <property type="entry name" value="IMP dehydrogenase, putative"/>
    <property type="match status" value="1"/>
</dbReference>
<comment type="function">
    <text evidence="11 12">Catalyzes the conversion of inosine 5'-phosphate (IMP) to xanthosine 5'-phosphate (XMP), the first committed and rate-limiting step in the de novo synthesis of guanine nucleotides, and therefore plays an important role in the regulation of cell growth.</text>
</comment>
<dbReference type="GO" id="GO:0006183">
    <property type="term" value="P:GTP biosynthetic process"/>
    <property type="evidence" value="ECO:0007669"/>
    <property type="project" value="TreeGrafter"/>
</dbReference>
<dbReference type="OrthoDB" id="416622at2759"/>
<evidence type="ECO:0000256" key="16">
    <source>
        <dbReference type="PROSITE-ProRule" id="PRU00703"/>
    </source>
</evidence>
<comment type="subcellular location">
    <subcellularLocation>
        <location evidence="12">Cytoplasm</location>
    </subcellularLocation>
</comment>
<dbReference type="EMBL" id="JAGTXO010000005">
    <property type="protein sequence ID" value="KAG8467664.1"/>
    <property type="molecule type" value="Genomic_DNA"/>
</dbReference>
<comment type="caution">
    <text evidence="20">The sequence shown here is derived from an EMBL/GenBank/DDBJ whole genome shotgun (WGS) entry which is preliminary data.</text>
</comment>
<reference evidence="20" key="1">
    <citation type="submission" date="2021-05" db="EMBL/GenBank/DDBJ databases">
        <title>The genome of the haptophyte Pavlova lutheri (Diacronema luteri, Pavlovales) - a model for lipid biosynthesis in eukaryotic algae.</title>
        <authorList>
            <person name="Hulatt C.J."/>
            <person name="Posewitz M.C."/>
        </authorList>
    </citation>
    <scope>NUCLEOTIDE SEQUENCE</scope>
    <source>
        <strain evidence="20">NIVA-4/92</strain>
    </source>
</reference>
<organism evidence="20 21">
    <name type="scientific">Diacronema lutheri</name>
    <name type="common">Unicellular marine alga</name>
    <name type="synonym">Monochrysis lutheri</name>
    <dbReference type="NCBI Taxonomy" id="2081491"/>
    <lineage>
        <taxon>Eukaryota</taxon>
        <taxon>Haptista</taxon>
        <taxon>Haptophyta</taxon>
        <taxon>Pavlovophyceae</taxon>
        <taxon>Pavlovales</taxon>
        <taxon>Pavlovaceae</taxon>
        <taxon>Diacronema</taxon>
    </lineage>
</organism>
<dbReference type="Pfam" id="PF00571">
    <property type="entry name" value="CBS"/>
    <property type="match status" value="2"/>
</dbReference>
<keyword evidence="3 12" id="KW-0479">Metal-binding</keyword>
<dbReference type="InterPro" id="IPR001093">
    <property type="entry name" value="IMP_DH_GMPRt"/>
</dbReference>
<evidence type="ECO:0000256" key="3">
    <source>
        <dbReference type="ARBA" id="ARBA00022723"/>
    </source>
</evidence>
<dbReference type="CDD" id="cd04601">
    <property type="entry name" value="CBS_pair_IMPDH"/>
    <property type="match status" value="1"/>
</dbReference>
<keyword evidence="12" id="KW-0963">Cytoplasm</keyword>
<keyword evidence="5 12" id="KW-0658">Purine biosynthesis</keyword>
<evidence type="ECO:0000256" key="5">
    <source>
        <dbReference type="ARBA" id="ARBA00022755"/>
    </source>
</evidence>
<keyword evidence="21" id="KW-1185">Reference proteome</keyword>
<dbReference type="SUPFAM" id="SSF51412">
    <property type="entry name" value="Inosine monophosphate dehydrogenase (IMPDH)"/>
    <property type="match status" value="1"/>
</dbReference>
<dbReference type="UniPathway" id="UPA00601">
    <property type="reaction ID" value="UER00295"/>
</dbReference>
<keyword evidence="4 12" id="KW-0332">GMP biosynthesis</keyword>
<feature type="domain" description="CBS" evidence="19">
    <location>
        <begin position="125"/>
        <end position="187"/>
    </location>
</feature>
<dbReference type="GO" id="GO:0046872">
    <property type="term" value="F:metal ion binding"/>
    <property type="evidence" value="ECO:0007669"/>
    <property type="project" value="UniProtKB-UniRule"/>
</dbReference>
<comment type="activity regulation">
    <text evidence="12">Mycophenolic acid (MPA) is a non-competitive inhibitor that prevents formation of the closed enzyme conformation by binding to the same site as the amobile flap. In contrast, mizoribine monophosphate (MZP) is a competitive inhibitor that induces the closed conformation. MPA is a potent inhibitor of mammalian IMPDHs but a poor inhibitor of the bacterial enzymes. MZP is a more potent inhibitor of bacterial IMPDH.</text>
</comment>
<evidence type="ECO:0000256" key="13">
    <source>
        <dbReference type="PIRSR" id="PIRSR000130-1"/>
    </source>
</evidence>
<feature type="binding site" evidence="12 14">
    <location>
        <begin position="333"/>
        <end position="335"/>
    </location>
    <ligand>
        <name>NAD(+)</name>
        <dbReference type="ChEBI" id="CHEBI:57540"/>
    </ligand>
</feature>
<dbReference type="PROSITE" id="PS00487">
    <property type="entry name" value="IMP_DH_GMP_RED"/>
    <property type="match status" value="1"/>
</dbReference>
<feature type="active site" description="Proton acceptor" evidence="12 13">
    <location>
        <position position="438"/>
    </location>
</feature>
<evidence type="ECO:0000256" key="2">
    <source>
        <dbReference type="ARBA" id="ARBA00005502"/>
    </source>
</evidence>
<dbReference type="PROSITE" id="PS51371">
    <property type="entry name" value="CBS"/>
    <property type="match status" value="2"/>
</dbReference>
<dbReference type="SUPFAM" id="SSF54631">
    <property type="entry name" value="CBS-domain pair"/>
    <property type="match status" value="1"/>
</dbReference>
<dbReference type="Pfam" id="PF00478">
    <property type="entry name" value="IMPDH"/>
    <property type="match status" value="1"/>
</dbReference>
<evidence type="ECO:0000313" key="21">
    <source>
        <dbReference type="Proteomes" id="UP000751190"/>
    </source>
</evidence>
<dbReference type="PIRSF" id="PIRSF000130">
    <property type="entry name" value="IMPDH"/>
    <property type="match status" value="1"/>
</dbReference>
<comment type="catalytic activity">
    <reaction evidence="10 12 18">
        <text>IMP + NAD(+) + H2O = XMP + NADH + H(+)</text>
        <dbReference type="Rhea" id="RHEA:11708"/>
        <dbReference type="ChEBI" id="CHEBI:15377"/>
        <dbReference type="ChEBI" id="CHEBI:15378"/>
        <dbReference type="ChEBI" id="CHEBI:57464"/>
        <dbReference type="ChEBI" id="CHEBI:57540"/>
        <dbReference type="ChEBI" id="CHEBI:57945"/>
        <dbReference type="ChEBI" id="CHEBI:58053"/>
        <dbReference type="EC" id="1.1.1.205"/>
    </reaction>
</comment>
<dbReference type="CDD" id="cd00381">
    <property type="entry name" value="IMPDH"/>
    <property type="match status" value="1"/>
</dbReference>
<dbReference type="InterPro" id="IPR015875">
    <property type="entry name" value="IMP_DH/GMP_Rdtase_CS"/>
</dbReference>
<feature type="binding site" evidence="12">
    <location>
        <begin position="396"/>
        <end position="397"/>
    </location>
    <ligand>
        <name>IMP</name>
        <dbReference type="ChEBI" id="CHEBI:58053"/>
    </ligand>
</feature>
<dbReference type="PANTHER" id="PTHR11911">
    <property type="entry name" value="INOSINE-5-MONOPHOSPHATE DEHYDROGENASE RELATED"/>
    <property type="match status" value="1"/>
</dbReference>
<feature type="domain" description="CBS" evidence="19">
    <location>
        <begin position="188"/>
        <end position="244"/>
    </location>
</feature>
<comment type="pathway">
    <text evidence="12 18">Purine metabolism; XMP biosynthesis via de novo pathway; XMP from IMP: step 1/1.</text>
</comment>
<dbReference type="InterPro" id="IPR046342">
    <property type="entry name" value="CBS_dom_sf"/>
</dbReference>
<keyword evidence="8 12" id="KW-0520">NAD</keyword>
<feature type="binding site" description="in other chain" evidence="12 15">
    <location>
        <position position="340"/>
    </location>
    <ligand>
        <name>K(+)</name>
        <dbReference type="ChEBI" id="CHEBI:29103"/>
        <note>ligand shared between two tetrameric partners</note>
    </ligand>
</feature>
<dbReference type="InterPro" id="IPR013785">
    <property type="entry name" value="Aldolase_TIM"/>
</dbReference>
<sequence>MAIVPAKLTSAMKNGQSENMEDKDFRDGFCGHEVFTARGGVTFDDYIVLPGFIDFAAEAVTLRSRLTRKITLNTPFVSSPMDTVTEAQTAIHMALYGGIGIVHCNNTIEEQCEIVRQVKRFKNGFITDPFTLSPDHRLRDIDTIKAQSGFSGIPVTESGKMGARLVGIVTTRDHDFILDRNVLVKDVMTTDVVVAEEGCSLEEANNILRDSKKGKLPIVNSHGELVSLISRKDLRKNRDYPMASKDHGNKRLLVGASIHTRDSDKERLKRLVEQGVNVVVIDSSQGNSTFQKSMIEYIKSTYGDVVQIIAGNVVTIEQARNLISWGADALRVGMGSGSICTTQEVMACGRPQATAVYQVARYARTQGVPVIADGGISNVGKISKALVAGASCIMMGSMLAGTEESPGEYFYKDGIRLKRYRGMGSLDAMNSGGGSADRYFSENAKVQVAQGVAGNVADKGSLKRYLPYLTTSLKHSLQDMGRRSIEDVHAGIYDGTLRYETKTAAAQSEGKVHNLHSFTQREF</sequence>
<feature type="binding site" evidence="12">
    <location>
        <position position="338"/>
    </location>
    <ligand>
        <name>IMP</name>
        <dbReference type="ChEBI" id="CHEBI:58053"/>
    </ligand>
</feature>
<evidence type="ECO:0000256" key="1">
    <source>
        <dbReference type="ARBA" id="ARBA00001958"/>
    </source>
</evidence>
<gene>
    <name evidence="20" type="ORF">KFE25_006716</name>
</gene>
<dbReference type="GO" id="GO:0003938">
    <property type="term" value="F:IMP dehydrogenase activity"/>
    <property type="evidence" value="ECO:0007669"/>
    <property type="project" value="UniProtKB-UniRule"/>
</dbReference>
<keyword evidence="6 12" id="KW-0630">Potassium</keyword>
<feature type="binding site" evidence="12">
    <location>
        <begin position="420"/>
        <end position="424"/>
    </location>
    <ligand>
        <name>IMP</name>
        <dbReference type="ChEBI" id="CHEBI:58053"/>
    </ligand>
</feature>
<comment type="subunit">
    <text evidence="12">Homotetramer.</text>
</comment>
<evidence type="ECO:0000256" key="15">
    <source>
        <dbReference type="PIRSR" id="PIRSR000130-4"/>
    </source>
</evidence>
<dbReference type="SMART" id="SM00116">
    <property type="entry name" value="CBS"/>
    <property type="match status" value="2"/>
</dbReference>
<name>A0A8J6CCK8_DIALT</name>
<dbReference type="PANTHER" id="PTHR11911:SF111">
    <property type="entry name" value="INOSINE-5'-MONOPHOSPHATE DEHYDROGENASE"/>
    <property type="match status" value="1"/>
</dbReference>
<dbReference type="Proteomes" id="UP000751190">
    <property type="component" value="Unassembled WGS sequence"/>
</dbReference>
<feature type="binding site" evidence="12">
    <location>
        <begin position="373"/>
        <end position="375"/>
    </location>
    <ligand>
        <name>IMP</name>
        <dbReference type="ChEBI" id="CHEBI:58053"/>
    </ligand>
</feature>
<dbReference type="GO" id="GO:0005737">
    <property type="term" value="C:cytoplasm"/>
    <property type="evidence" value="ECO:0007669"/>
    <property type="project" value="UniProtKB-SubCell"/>
</dbReference>
<evidence type="ECO:0000256" key="11">
    <source>
        <dbReference type="ARBA" id="ARBA00056556"/>
    </source>
</evidence>
<feature type="binding site" description="in other chain" evidence="12 15">
    <location>
        <position position="337"/>
    </location>
    <ligand>
        <name>K(+)</name>
        <dbReference type="ChEBI" id="CHEBI:29103"/>
        <note>ligand shared between two tetrameric partners</note>
    </ligand>
</feature>
<evidence type="ECO:0000313" key="20">
    <source>
        <dbReference type="EMBL" id="KAG8467664.1"/>
    </source>
</evidence>
<comment type="caution">
    <text evidence="12">Lacks conserved residue(s) required for the propagation of feature annotation.</text>
</comment>
<dbReference type="EC" id="1.1.1.205" evidence="12 18"/>
<comment type="cofactor">
    <cofactor evidence="1 12">
        <name>K(+)</name>
        <dbReference type="ChEBI" id="CHEBI:29103"/>
    </cofactor>
</comment>
<protein>
    <recommendedName>
        <fullName evidence="12 18">Inosine-5'-monophosphate dehydrogenase</fullName>
        <shortName evidence="12">IMP dehydrogenase</shortName>
        <shortName evidence="12">IMPD</shortName>
        <shortName evidence="12">IMPDH</shortName>
        <ecNumber evidence="12 18">1.1.1.205</ecNumber>
    </recommendedName>
</protein>
<evidence type="ECO:0000256" key="9">
    <source>
        <dbReference type="ARBA" id="ARBA00023122"/>
    </source>
</evidence>
<evidence type="ECO:0000256" key="7">
    <source>
        <dbReference type="ARBA" id="ARBA00023002"/>
    </source>
</evidence>
<evidence type="ECO:0000256" key="18">
    <source>
        <dbReference type="RuleBase" id="RU003928"/>
    </source>
</evidence>
<proteinExistence type="inferred from homology"/>
<feature type="binding site" description="in other chain" evidence="12 15">
    <location>
        <position position="335"/>
    </location>
    <ligand>
        <name>K(+)</name>
        <dbReference type="ChEBI" id="CHEBI:29103"/>
        <note>ligand shared between two tetrameric partners</note>
    </ligand>
</feature>
<dbReference type="InterPro" id="IPR005990">
    <property type="entry name" value="IMP_DH"/>
</dbReference>
<feature type="active site" description="Thioimidate intermediate" evidence="12 13">
    <location>
        <position position="340"/>
    </location>
</feature>
<evidence type="ECO:0000256" key="8">
    <source>
        <dbReference type="ARBA" id="ARBA00023027"/>
    </source>
</evidence>
<dbReference type="InterPro" id="IPR000644">
    <property type="entry name" value="CBS_dom"/>
</dbReference>
<accession>A0A8J6CCK8</accession>
<keyword evidence="7 12" id="KW-0560">Oxidoreductase</keyword>
<evidence type="ECO:0000256" key="17">
    <source>
        <dbReference type="RuleBase" id="RU003927"/>
    </source>
</evidence>
<dbReference type="GO" id="GO:0006177">
    <property type="term" value="P:GMP biosynthetic process"/>
    <property type="evidence" value="ECO:0007669"/>
    <property type="project" value="UniProtKB-UniRule"/>
</dbReference>
<dbReference type="AlphaFoldDB" id="A0A8J6CCK8"/>
<evidence type="ECO:0000256" key="14">
    <source>
        <dbReference type="PIRSR" id="PIRSR000130-3"/>
    </source>
</evidence>
<dbReference type="HAMAP" id="MF_01964">
    <property type="entry name" value="IMPDH"/>
    <property type="match status" value="1"/>
</dbReference>
<dbReference type="SMART" id="SM01240">
    <property type="entry name" value="IMPDH"/>
    <property type="match status" value="1"/>
</dbReference>
<feature type="binding site" evidence="12 14">
    <location>
        <begin position="282"/>
        <end position="284"/>
    </location>
    <ligand>
        <name>NAD(+)</name>
        <dbReference type="ChEBI" id="CHEBI:57540"/>
    </ligand>
</feature>
<evidence type="ECO:0000256" key="6">
    <source>
        <dbReference type="ARBA" id="ARBA00022958"/>
    </source>
</evidence>